<reference evidence="3" key="1">
    <citation type="journal article" date="2018" name="Front. Microbiol.">
        <title>Genome-Based Analysis Reveals the Taxonomy and Diversity of the Family Idiomarinaceae.</title>
        <authorList>
            <person name="Liu Y."/>
            <person name="Lai Q."/>
            <person name="Shao Z."/>
        </authorList>
    </citation>
    <scope>NUCLEOTIDE SEQUENCE [LARGE SCALE GENOMIC DNA]</scope>
    <source>
        <strain evidence="3">BH195</strain>
    </source>
</reference>
<accession>A0A432XSA4</accession>
<protein>
    <recommendedName>
        <fullName evidence="4">RcsF protein</fullName>
    </recommendedName>
</protein>
<evidence type="ECO:0000256" key="1">
    <source>
        <dbReference type="SAM" id="SignalP"/>
    </source>
</evidence>
<gene>
    <name evidence="2" type="ORF">CWI69_11280</name>
</gene>
<dbReference type="GO" id="GO:0009279">
    <property type="term" value="C:cell outer membrane"/>
    <property type="evidence" value="ECO:0007669"/>
    <property type="project" value="InterPro"/>
</dbReference>
<name>A0A432XSA4_9GAMM</name>
<keyword evidence="3" id="KW-1185">Reference proteome</keyword>
<proteinExistence type="predicted"/>
<dbReference type="EMBL" id="PIPW01000004">
    <property type="protein sequence ID" value="RUO51554.1"/>
    <property type="molecule type" value="Genomic_DNA"/>
</dbReference>
<dbReference type="AlphaFoldDB" id="A0A432XSA4"/>
<feature type="signal peptide" evidence="1">
    <location>
        <begin position="1"/>
        <end position="25"/>
    </location>
</feature>
<organism evidence="2 3">
    <name type="scientific">Pseudidiomarina halophila</name>
    <dbReference type="NCBI Taxonomy" id="1449799"/>
    <lineage>
        <taxon>Bacteria</taxon>
        <taxon>Pseudomonadati</taxon>
        <taxon>Pseudomonadota</taxon>
        <taxon>Gammaproteobacteria</taxon>
        <taxon>Alteromonadales</taxon>
        <taxon>Idiomarinaceae</taxon>
        <taxon>Pseudidiomarina</taxon>
    </lineage>
</organism>
<comment type="caution">
    <text evidence="2">The sequence shown here is derived from an EMBL/GenBank/DDBJ whole genome shotgun (WGS) entry which is preliminary data.</text>
</comment>
<keyword evidence="1" id="KW-0732">Signal</keyword>
<evidence type="ECO:0000313" key="3">
    <source>
        <dbReference type="Proteomes" id="UP000287198"/>
    </source>
</evidence>
<dbReference type="InterPro" id="IPR030852">
    <property type="entry name" value="RcsF"/>
</dbReference>
<evidence type="ECO:0000313" key="2">
    <source>
        <dbReference type="EMBL" id="RUO51554.1"/>
    </source>
</evidence>
<dbReference type="Gene3D" id="3.30.110.70">
    <property type="entry name" value="Hypothetical protein apc22750. Chain B"/>
    <property type="match status" value="1"/>
</dbReference>
<dbReference type="RefSeq" id="WP_157984270.1">
    <property type="nucleotide sequence ID" value="NZ_JBHLTZ010000014.1"/>
</dbReference>
<dbReference type="GO" id="GO:0035556">
    <property type="term" value="P:intracellular signal transduction"/>
    <property type="evidence" value="ECO:0007669"/>
    <property type="project" value="InterPro"/>
</dbReference>
<dbReference type="OrthoDB" id="6238104at2"/>
<dbReference type="PROSITE" id="PS51257">
    <property type="entry name" value="PROKAR_LIPOPROTEIN"/>
    <property type="match status" value="1"/>
</dbReference>
<feature type="chain" id="PRO_5019371885" description="RcsF protein" evidence="1">
    <location>
        <begin position="26"/>
        <end position="126"/>
    </location>
</feature>
<dbReference type="Proteomes" id="UP000287198">
    <property type="component" value="Unassembled WGS sequence"/>
</dbReference>
<evidence type="ECO:0008006" key="4">
    <source>
        <dbReference type="Google" id="ProtNLM"/>
    </source>
</evidence>
<dbReference type="Pfam" id="PF16358">
    <property type="entry name" value="RcsF"/>
    <property type="match status" value="1"/>
</dbReference>
<sequence length="126" mass="13830">MCNKTVAMLAGVLFSLGLLQGCATAPQGMSAEQLLAANQVEFIRPYELSRTDVEFISAGPVRGESCASHLLADDATQDQALMRMKLAASERQANRVVLKRCEQDNEGGCSKRWWCEGDAYQMMPLQ</sequence>